<sequence length="48" mass="5653">MYFCTYVEFVVSRLVKIFTARMKSSKDKGDEPIEFEEIVALVVNYSRL</sequence>
<evidence type="ECO:0000313" key="2">
    <source>
        <dbReference type="Proteomes" id="UP000316621"/>
    </source>
</evidence>
<reference evidence="1 2" key="1">
    <citation type="journal article" date="2018" name="Science">
        <title>The opium poppy genome and morphinan production.</title>
        <authorList>
            <person name="Guo L."/>
            <person name="Winzer T."/>
            <person name="Yang X."/>
            <person name="Li Y."/>
            <person name="Ning Z."/>
            <person name="He Z."/>
            <person name="Teodor R."/>
            <person name="Lu Y."/>
            <person name="Bowser T.A."/>
            <person name="Graham I.A."/>
            <person name="Ye K."/>
        </authorList>
    </citation>
    <scope>NUCLEOTIDE SEQUENCE [LARGE SCALE GENOMIC DNA]</scope>
    <source>
        <strain evidence="2">cv. HN1</strain>
        <tissue evidence="1">Leaves</tissue>
    </source>
</reference>
<dbReference type="EMBL" id="CM010716">
    <property type="protein sequence ID" value="RZC51438.1"/>
    <property type="molecule type" value="Genomic_DNA"/>
</dbReference>
<gene>
    <name evidence="1" type="ORF">C5167_019877</name>
</gene>
<dbReference type="Proteomes" id="UP000316621">
    <property type="component" value="Chromosome 2"/>
</dbReference>
<dbReference type="AlphaFoldDB" id="A0A4Y7IVA9"/>
<name>A0A4Y7IVA9_PAPSO</name>
<evidence type="ECO:0000313" key="1">
    <source>
        <dbReference type="EMBL" id="RZC51438.1"/>
    </source>
</evidence>
<organism evidence="1 2">
    <name type="scientific">Papaver somniferum</name>
    <name type="common">Opium poppy</name>
    <dbReference type="NCBI Taxonomy" id="3469"/>
    <lineage>
        <taxon>Eukaryota</taxon>
        <taxon>Viridiplantae</taxon>
        <taxon>Streptophyta</taxon>
        <taxon>Embryophyta</taxon>
        <taxon>Tracheophyta</taxon>
        <taxon>Spermatophyta</taxon>
        <taxon>Magnoliopsida</taxon>
        <taxon>Ranunculales</taxon>
        <taxon>Papaveraceae</taxon>
        <taxon>Papaveroideae</taxon>
        <taxon>Papaver</taxon>
    </lineage>
</organism>
<protein>
    <submittedName>
        <fullName evidence="1">Uncharacterized protein</fullName>
    </submittedName>
</protein>
<accession>A0A4Y7IVA9</accession>
<keyword evidence="2" id="KW-1185">Reference proteome</keyword>
<dbReference type="Gramene" id="RZC51438">
    <property type="protein sequence ID" value="RZC51438"/>
    <property type="gene ID" value="C5167_019877"/>
</dbReference>
<proteinExistence type="predicted"/>